<dbReference type="GO" id="GO:0000444">
    <property type="term" value="C:MIS12/MIND type complex"/>
    <property type="evidence" value="ECO:0007669"/>
    <property type="project" value="EnsemblFungi"/>
</dbReference>
<dbReference type="GO" id="GO:0051455">
    <property type="term" value="P:spindle attachment to meiosis I kinetochore"/>
    <property type="evidence" value="ECO:0007669"/>
    <property type="project" value="EnsemblFungi"/>
</dbReference>
<feature type="region of interest" description="Disordered" evidence="1">
    <location>
        <begin position="1"/>
        <end position="68"/>
    </location>
</feature>
<dbReference type="Proteomes" id="UP000054304">
    <property type="component" value="Unassembled WGS sequence"/>
</dbReference>
<accession>A0A0C7MLC2</accession>
<organism evidence="2 3">
    <name type="scientific">Lachancea lanzarotensis</name>
    <dbReference type="NCBI Taxonomy" id="1245769"/>
    <lineage>
        <taxon>Eukaryota</taxon>
        <taxon>Fungi</taxon>
        <taxon>Dikarya</taxon>
        <taxon>Ascomycota</taxon>
        <taxon>Saccharomycotina</taxon>
        <taxon>Saccharomycetes</taxon>
        <taxon>Saccharomycetales</taxon>
        <taxon>Saccharomycetaceae</taxon>
        <taxon>Lachancea</taxon>
    </lineage>
</organism>
<dbReference type="GO" id="GO:0051301">
    <property type="term" value="P:cell division"/>
    <property type="evidence" value="ECO:0007669"/>
    <property type="project" value="InterPro"/>
</dbReference>
<dbReference type="STRING" id="1245769.A0A0C7MLC2"/>
<evidence type="ECO:0000256" key="1">
    <source>
        <dbReference type="SAM" id="MobiDB-lite"/>
    </source>
</evidence>
<dbReference type="RefSeq" id="XP_022626842.1">
    <property type="nucleotide sequence ID" value="XM_022774779.1"/>
</dbReference>
<dbReference type="EMBL" id="LN736360">
    <property type="protein sequence ID" value="CEP60600.1"/>
    <property type="molecule type" value="Genomic_DNA"/>
</dbReference>
<feature type="compositionally biased region" description="Low complexity" evidence="1">
    <location>
        <begin position="8"/>
        <end position="17"/>
    </location>
</feature>
<feature type="compositionally biased region" description="Low complexity" evidence="1">
    <location>
        <begin position="119"/>
        <end position="137"/>
    </location>
</feature>
<sequence length="552" mass="64505">MNAEKRQSFSPQSQKSSQQRRHGLKMQTLPFPDELKPRNGVVMSQEAEYDVGEELDEFQPGPQHSSFERDDEFRFKRHKHRHNAGTASLGERLDNIQELQNARWMDNFNSSANFDRQARSSQRQISSQDSQRQQQQSMMPLQAPPYMPYMYYYPYAPPMVHPVPASPVHASDQENMPQFVSSSQGYPNTSTQPFLPPLPPQNSQLMPPPPLYPNYSGYNYYNDMQRNVAQRSQQRREKRKSLLAQRGRRLSMLSIQDNSHIISPHKDVPEHDFYRHIANTSFGQDLQIRQLFSWCFIRCLRKWETREHSGSLQKSTIQGESYVDPKRIALVIIKEIVDDLRKGNLDINWDVEESTESAAEENSRYQEEDTELRALFDDDEDDDDVGSGQRARKKTKRKTLKQLLKLPNEKNIQNAKNLEVLQKQIDTLDDEIKRWIHELDEPDKTTECEHFKRNLEKLREELQQQPLSDASLDPTPKLERELRMRMERLYSISHVLHSNSKLLSETSQRKLRDLTQYINENVFATPVIAQQLTNDTKDLLLGLSRLLAPSKT</sequence>
<dbReference type="AlphaFoldDB" id="A0A0C7MLC2"/>
<dbReference type="HOGENOM" id="CLU_022497_1_0_1"/>
<dbReference type="OrthoDB" id="3364649at2759"/>
<dbReference type="Pfam" id="PF08202">
    <property type="entry name" value="MIS13"/>
    <property type="match status" value="1"/>
</dbReference>
<keyword evidence="3" id="KW-1185">Reference proteome</keyword>
<gene>
    <name evidence="2" type="ORF">LALA0_S01e14686g</name>
</gene>
<dbReference type="GO" id="GO:0005634">
    <property type="term" value="C:nucleus"/>
    <property type="evidence" value="ECO:0007669"/>
    <property type="project" value="EnsemblFungi"/>
</dbReference>
<feature type="region of interest" description="Disordered" evidence="1">
    <location>
        <begin position="352"/>
        <end position="398"/>
    </location>
</feature>
<dbReference type="PANTHER" id="PTHR14778">
    <property type="entry name" value="KINETOCHORE-ASSOCIATED PROTEIN DSN1 HOMOLOG"/>
    <property type="match status" value="1"/>
</dbReference>
<reference evidence="2 3" key="1">
    <citation type="submission" date="2014-12" db="EMBL/GenBank/DDBJ databases">
        <authorList>
            <person name="Neuveglise Cecile"/>
        </authorList>
    </citation>
    <scope>NUCLEOTIDE SEQUENCE [LARGE SCALE GENOMIC DNA]</scope>
    <source>
        <strain evidence="2 3">CBS 12615</strain>
    </source>
</reference>
<dbReference type="GO" id="GO:0051754">
    <property type="term" value="P:meiotic sister chromatid cohesion, centromeric"/>
    <property type="evidence" value="ECO:0007669"/>
    <property type="project" value="EnsemblFungi"/>
</dbReference>
<feature type="compositionally biased region" description="Basic and acidic residues" evidence="1">
    <location>
        <begin position="361"/>
        <end position="376"/>
    </location>
</feature>
<dbReference type="InterPro" id="IPR013218">
    <property type="entry name" value="Dsn1/Mis13"/>
</dbReference>
<feature type="compositionally biased region" description="Acidic residues" evidence="1">
    <location>
        <begin position="47"/>
        <end position="57"/>
    </location>
</feature>
<protein>
    <submittedName>
        <fullName evidence="2">LALA0S01e14686g1_1</fullName>
    </submittedName>
</protein>
<name>A0A0C7MLC2_9SACH</name>
<dbReference type="GO" id="GO:0000922">
    <property type="term" value="C:spindle pole"/>
    <property type="evidence" value="ECO:0007669"/>
    <property type="project" value="EnsemblFungi"/>
</dbReference>
<proteinExistence type="predicted"/>
<dbReference type="GeneID" id="34684001"/>
<evidence type="ECO:0000313" key="3">
    <source>
        <dbReference type="Proteomes" id="UP000054304"/>
    </source>
</evidence>
<evidence type="ECO:0000313" key="2">
    <source>
        <dbReference type="EMBL" id="CEP60600.1"/>
    </source>
</evidence>
<feature type="region of interest" description="Disordered" evidence="1">
    <location>
        <begin position="114"/>
        <end position="137"/>
    </location>
</feature>
<dbReference type="PANTHER" id="PTHR14778:SF2">
    <property type="entry name" value="KINETOCHORE-ASSOCIATED PROTEIN DSN1 HOMOLOG"/>
    <property type="match status" value="1"/>
</dbReference>